<dbReference type="InterPro" id="IPR011010">
    <property type="entry name" value="DNA_brk_join_enz"/>
</dbReference>
<dbReference type="RefSeq" id="WP_284078254.1">
    <property type="nucleotide sequence ID" value="NZ_JAVLSM010000029.1"/>
</dbReference>
<organism evidence="6">
    <name type="scientific">Herbaspirillum huttiense subsp. nephrolepidis</name>
    <dbReference type="NCBI Taxonomy" id="3075126"/>
    <lineage>
        <taxon>Bacteria</taxon>
        <taxon>Pseudomonadati</taxon>
        <taxon>Pseudomonadota</taxon>
        <taxon>Betaproteobacteria</taxon>
        <taxon>Burkholderiales</taxon>
        <taxon>Oxalobacteraceae</taxon>
        <taxon>Herbaspirillum</taxon>
    </lineage>
</organism>
<evidence type="ECO:0000256" key="2">
    <source>
        <dbReference type="ARBA" id="ARBA00022908"/>
    </source>
</evidence>
<dbReference type="InterPro" id="IPR013762">
    <property type="entry name" value="Integrase-like_cat_sf"/>
</dbReference>
<evidence type="ECO:0000313" key="6">
    <source>
        <dbReference type="EMBL" id="MDT0337741.1"/>
    </source>
</evidence>
<sequence>MNKTQQLFSYEGNEDPAFETWVSSVPGRGKSKKVKEETLLIYKYQWNQFRQYLEKENLSIFQVRSQHVDAFLAEKALLHEKDKKDKKEKNGLNRYEQVIRYRRLLERVFQDIMKKHPDKISINPAVFPKQHKTQWTAAAKRDLREFLTEDERSVIERFLSLARFQPFSAYSTPKEVSEFRPYVITALMIGGGLKSGEILSLTVSSLDLTAATLRVAHADSDFTRKIELDKQGYLAALLAKWMVYWEENLDAAQGSTKLLFPRLDLHGKPTGGEMAPTTLQRNVRALFDQALHHPDVGSPGLRQRAAEALASRGNTINPQVLRNSYVARLFEQGKAVDDVATHMQFSESLIADRIWVDWLEWRAKYDKPGFLAWAESAAWDRRLLPTMLKEFAPAIYEPLLLKKGIRPEHYQALLGGLD</sequence>
<keyword evidence="2" id="KW-0229">DNA integration</keyword>
<accession>A0AAE4K8D8</accession>
<feature type="domain" description="Tyr recombinase" evidence="5">
    <location>
        <begin position="142"/>
        <end position="378"/>
    </location>
</feature>
<dbReference type="AlphaFoldDB" id="A0AAE4K8D8"/>
<evidence type="ECO:0000256" key="1">
    <source>
        <dbReference type="ARBA" id="ARBA00008857"/>
    </source>
</evidence>
<evidence type="ECO:0000256" key="3">
    <source>
        <dbReference type="ARBA" id="ARBA00023125"/>
    </source>
</evidence>
<dbReference type="PROSITE" id="PS51898">
    <property type="entry name" value="TYR_RECOMBINASE"/>
    <property type="match status" value="1"/>
</dbReference>
<dbReference type="Gene3D" id="1.10.443.10">
    <property type="entry name" value="Intergrase catalytic core"/>
    <property type="match status" value="1"/>
</dbReference>
<dbReference type="EMBL" id="JAVRAA010000005">
    <property type="protein sequence ID" value="MDT0337741.1"/>
    <property type="molecule type" value="Genomic_DNA"/>
</dbReference>
<dbReference type="Pfam" id="PF00589">
    <property type="entry name" value="Phage_integrase"/>
    <property type="match status" value="1"/>
</dbReference>
<dbReference type="InterPro" id="IPR002104">
    <property type="entry name" value="Integrase_catalytic"/>
</dbReference>
<comment type="similarity">
    <text evidence="1">Belongs to the 'phage' integrase family.</text>
</comment>
<keyword evidence="3" id="KW-0238">DNA-binding</keyword>
<dbReference type="PANTHER" id="PTHR30349">
    <property type="entry name" value="PHAGE INTEGRASE-RELATED"/>
    <property type="match status" value="1"/>
</dbReference>
<proteinExistence type="inferred from homology"/>
<protein>
    <submittedName>
        <fullName evidence="6">Tyrosine-type recombinase/integrase</fullName>
    </submittedName>
</protein>
<dbReference type="SUPFAM" id="SSF56349">
    <property type="entry name" value="DNA breaking-rejoining enzymes"/>
    <property type="match status" value="1"/>
</dbReference>
<evidence type="ECO:0000256" key="4">
    <source>
        <dbReference type="ARBA" id="ARBA00023172"/>
    </source>
</evidence>
<dbReference type="InterPro" id="IPR010998">
    <property type="entry name" value="Integrase_recombinase_N"/>
</dbReference>
<evidence type="ECO:0000259" key="5">
    <source>
        <dbReference type="PROSITE" id="PS51898"/>
    </source>
</evidence>
<name>A0AAE4K8D8_9BURK</name>
<reference evidence="6" key="1">
    <citation type="submission" date="2023-02" db="EMBL/GenBank/DDBJ databases">
        <title>Description of Herbaspirillum huttiense subsp. nephrolepsisexaltata and Herbaspirillum huttiense subsp. lycopersicon.</title>
        <authorList>
            <person name="Poudel M."/>
            <person name="Sharma A."/>
            <person name="Goss E."/>
            <person name="Tapia J.H."/>
            <person name="Harmon C.M."/>
            <person name="Jones J.B."/>
        </authorList>
    </citation>
    <scope>NUCLEOTIDE SEQUENCE</scope>
    <source>
        <strain evidence="6">NC40101</strain>
    </source>
</reference>
<comment type="caution">
    <text evidence="6">The sequence shown here is derived from an EMBL/GenBank/DDBJ whole genome shotgun (WGS) entry which is preliminary data.</text>
</comment>
<dbReference type="GO" id="GO:0015074">
    <property type="term" value="P:DNA integration"/>
    <property type="evidence" value="ECO:0007669"/>
    <property type="project" value="UniProtKB-KW"/>
</dbReference>
<dbReference type="GO" id="GO:0003677">
    <property type="term" value="F:DNA binding"/>
    <property type="evidence" value="ECO:0007669"/>
    <property type="project" value="UniProtKB-KW"/>
</dbReference>
<dbReference type="GO" id="GO:0006310">
    <property type="term" value="P:DNA recombination"/>
    <property type="evidence" value="ECO:0007669"/>
    <property type="project" value="UniProtKB-KW"/>
</dbReference>
<dbReference type="InterPro" id="IPR050090">
    <property type="entry name" value="Tyrosine_recombinase_XerCD"/>
</dbReference>
<gene>
    <name evidence="6" type="ORF">RJN63_12925</name>
</gene>
<dbReference type="Gene3D" id="1.10.150.130">
    <property type="match status" value="1"/>
</dbReference>
<keyword evidence="4" id="KW-0233">DNA recombination</keyword>
<dbReference type="PANTHER" id="PTHR30349:SF41">
    <property type="entry name" value="INTEGRASE_RECOMBINASE PROTEIN MJ0367-RELATED"/>
    <property type="match status" value="1"/>
</dbReference>